<keyword evidence="5" id="KW-1185">Reference proteome</keyword>
<dbReference type="CDD" id="cd04301">
    <property type="entry name" value="NAT_SF"/>
    <property type="match status" value="1"/>
</dbReference>
<dbReference type="SUPFAM" id="SSF55729">
    <property type="entry name" value="Acyl-CoA N-acyltransferases (Nat)"/>
    <property type="match status" value="1"/>
</dbReference>
<dbReference type="InterPro" id="IPR050680">
    <property type="entry name" value="YpeA/RimI_acetyltransf"/>
</dbReference>
<dbReference type="Gene3D" id="3.40.630.30">
    <property type="match status" value="1"/>
</dbReference>
<feature type="domain" description="N-acetyltransferase" evidence="3">
    <location>
        <begin position="1"/>
        <end position="173"/>
    </location>
</feature>
<evidence type="ECO:0000256" key="2">
    <source>
        <dbReference type="ARBA" id="ARBA00023315"/>
    </source>
</evidence>
<dbReference type="EMBL" id="JBHTIU010000084">
    <property type="protein sequence ID" value="MFD0871575.1"/>
    <property type="molecule type" value="Genomic_DNA"/>
</dbReference>
<protein>
    <submittedName>
        <fullName evidence="4">GNAT family N-acetyltransferase</fullName>
        <ecNumber evidence="4">2.3.-.-</ecNumber>
    </submittedName>
</protein>
<dbReference type="InterPro" id="IPR013653">
    <property type="entry name" value="GCN5-like_dom"/>
</dbReference>
<dbReference type="PROSITE" id="PS51186">
    <property type="entry name" value="GNAT"/>
    <property type="match status" value="1"/>
</dbReference>
<sequence length="173" mass="19506">MTVRKARLNDASGIARVQVDSWRSTYRGIVPDHYLDGMSYQQREEVWRGMLKLAGVRPVYVAEEEGEGIVGFAAGGRERTNHPEFQGELYAIYLLKSHQRQGIGEQLVRSIAAELQEAHIHSMLIWVLADNPSRRFYEALGGVPVQQQPIDIGGTTLTEIAYGWRNLGLLTKR</sequence>
<proteinExistence type="predicted"/>
<keyword evidence="2 4" id="KW-0012">Acyltransferase</keyword>
<organism evidence="4 5">
    <name type="scientific">Paenibacillus residui</name>
    <dbReference type="NCBI Taxonomy" id="629724"/>
    <lineage>
        <taxon>Bacteria</taxon>
        <taxon>Bacillati</taxon>
        <taxon>Bacillota</taxon>
        <taxon>Bacilli</taxon>
        <taxon>Bacillales</taxon>
        <taxon>Paenibacillaceae</taxon>
        <taxon>Paenibacillus</taxon>
    </lineage>
</organism>
<evidence type="ECO:0000313" key="5">
    <source>
        <dbReference type="Proteomes" id="UP001597120"/>
    </source>
</evidence>
<comment type="caution">
    <text evidence="4">The sequence shown here is derived from an EMBL/GenBank/DDBJ whole genome shotgun (WGS) entry which is preliminary data.</text>
</comment>
<dbReference type="RefSeq" id="WP_379290700.1">
    <property type="nucleotide sequence ID" value="NZ_JBHTIU010000084.1"/>
</dbReference>
<dbReference type="PANTHER" id="PTHR43420:SF43">
    <property type="entry name" value="SPERMINE_SPERMIDINE ACETYLTRANSFERASE"/>
    <property type="match status" value="1"/>
</dbReference>
<name>A0ABW3DDM6_9BACL</name>
<accession>A0ABW3DDM6</accession>
<dbReference type="InterPro" id="IPR000182">
    <property type="entry name" value="GNAT_dom"/>
</dbReference>
<evidence type="ECO:0000313" key="4">
    <source>
        <dbReference type="EMBL" id="MFD0871575.1"/>
    </source>
</evidence>
<evidence type="ECO:0000259" key="3">
    <source>
        <dbReference type="PROSITE" id="PS51186"/>
    </source>
</evidence>
<keyword evidence="1 4" id="KW-0808">Transferase</keyword>
<dbReference type="GO" id="GO:0016746">
    <property type="term" value="F:acyltransferase activity"/>
    <property type="evidence" value="ECO:0007669"/>
    <property type="project" value="UniProtKB-KW"/>
</dbReference>
<reference evidence="5" key="1">
    <citation type="journal article" date="2019" name="Int. J. Syst. Evol. Microbiol.">
        <title>The Global Catalogue of Microorganisms (GCM) 10K type strain sequencing project: providing services to taxonomists for standard genome sequencing and annotation.</title>
        <authorList>
            <consortium name="The Broad Institute Genomics Platform"/>
            <consortium name="The Broad Institute Genome Sequencing Center for Infectious Disease"/>
            <person name="Wu L."/>
            <person name="Ma J."/>
        </authorList>
    </citation>
    <scope>NUCLEOTIDE SEQUENCE [LARGE SCALE GENOMIC DNA]</scope>
    <source>
        <strain evidence="5">CCUG 57263</strain>
    </source>
</reference>
<dbReference type="EC" id="2.3.-.-" evidence="4"/>
<dbReference type="InterPro" id="IPR016181">
    <property type="entry name" value="Acyl_CoA_acyltransferase"/>
</dbReference>
<evidence type="ECO:0000256" key="1">
    <source>
        <dbReference type="ARBA" id="ARBA00022679"/>
    </source>
</evidence>
<dbReference type="PANTHER" id="PTHR43420">
    <property type="entry name" value="ACETYLTRANSFERASE"/>
    <property type="match status" value="1"/>
</dbReference>
<dbReference type="Pfam" id="PF08445">
    <property type="entry name" value="FR47"/>
    <property type="match status" value="1"/>
</dbReference>
<dbReference type="Proteomes" id="UP001597120">
    <property type="component" value="Unassembled WGS sequence"/>
</dbReference>
<gene>
    <name evidence="4" type="ORF">ACFQ03_20760</name>
</gene>